<gene>
    <name evidence="9" type="ORF">NSA47_01955</name>
</gene>
<keyword evidence="5 7" id="KW-1133">Transmembrane helix</keyword>
<protein>
    <submittedName>
        <fullName evidence="9">DUF421 domain-containing protein</fullName>
    </submittedName>
</protein>
<proteinExistence type="inferred from homology"/>
<evidence type="ECO:0000256" key="3">
    <source>
        <dbReference type="ARBA" id="ARBA00022475"/>
    </source>
</evidence>
<name>A0AAE3KYX2_9FIRM</name>
<dbReference type="InterPro" id="IPR023090">
    <property type="entry name" value="UPF0702_alpha/beta_dom_sf"/>
</dbReference>
<dbReference type="RefSeq" id="WP_257529169.1">
    <property type="nucleotide sequence ID" value="NZ_JANKAS010000001.1"/>
</dbReference>
<dbReference type="Pfam" id="PF04239">
    <property type="entry name" value="DUF421"/>
    <property type="match status" value="1"/>
</dbReference>
<dbReference type="Gene3D" id="3.30.240.20">
    <property type="entry name" value="bsu07140 like domains"/>
    <property type="match status" value="2"/>
</dbReference>
<dbReference type="InterPro" id="IPR007353">
    <property type="entry name" value="DUF421"/>
</dbReference>
<evidence type="ECO:0000259" key="8">
    <source>
        <dbReference type="Pfam" id="PF04239"/>
    </source>
</evidence>
<evidence type="ECO:0000256" key="6">
    <source>
        <dbReference type="ARBA" id="ARBA00023136"/>
    </source>
</evidence>
<dbReference type="AlphaFoldDB" id="A0AAE3KYX2"/>
<dbReference type="PANTHER" id="PTHR34582">
    <property type="entry name" value="UPF0702 TRANSMEMBRANE PROTEIN YCAP"/>
    <property type="match status" value="1"/>
</dbReference>
<evidence type="ECO:0000256" key="1">
    <source>
        <dbReference type="ARBA" id="ARBA00004651"/>
    </source>
</evidence>
<evidence type="ECO:0000313" key="9">
    <source>
        <dbReference type="EMBL" id="MCR1897751.1"/>
    </source>
</evidence>
<comment type="caution">
    <text evidence="9">The sequence shown here is derived from an EMBL/GenBank/DDBJ whole genome shotgun (WGS) entry which is preliminary data.</text>
</comment>
<dbReference type="PANTHER" id="PTHR34582:SF6">
    <property type="entry name" value="UPF0702 TRANSMEMBRANE PROTEIN YCAP"/>
    <property type="match status" value="1"/>
</dbReference>
<feature type="domain" description="YetF C-terminal" evidence="8">
    <location>
        <begin position="79"/>
        <end position="211"/>
    </location>
</feature>
<comment type="similarity">
    <text evidence="2">Belongs to the UPF0702 family.</text>
</comment>
<reference evidence="9" key="1">
    <citation type="submission" date="2022-07" db="EMBL/GenBank/DDBJ databases">
        <title>Enhanced cultured diversity of the mouse gut microbiota enables custom-made synthetic communities.</title>
        <authorList>
            <person name="Afrizal A."/>
        </authorList>
    </citation>
    <scope>NUCLEOTIDE SEQUENCE</scope>
    <source>
        <strain evidence="9">DSM 28593</strain>
    </source>
</reference>
<keyword evidence="4 7" id="KW-0812">Transmembrane</keyword>
<accession>A0AAE3KYX2</accession>
<organism evidence="9 10">
    <name type="scientific">Irregularibacter muris</name>
    <dbReference type="NCBI Taxonomy" id="1796619"/>
    <lineage>
        <taxon>Bacteria</taxon>
        <taxon>Bacillati</taxon>
        <taxon>Bacillota</taxon>
        <taxon>Clostridia</taxon>
        <taxon>Eubacteriales</taxon>
        <taxon>Eubacteriaceae</taxon>
        <taxon>Irregularibacter</taxon>
    </lineage>
</organism>
<keyword evidence="6 7" id="KW-0472">Membrane</keyword>
<evidence type="ECO:0000256" key="5">
    <source>
        <dbReference type="ARBA" id="ARBA00022989"/>
    </source>
</evidence>
<dbReference type="GO" id="GO:0005886">
    <property type="term" value="C:plasma membrane"/>
    <property type="evidence" value="ECO:0007669"/>
    <property type="project" value="UniProtKB-SubCell"/>
</dbReference>
<feature type="transmembrane region" description="Helical" evidence="7">
    <location>
        <begin position="6"/>
        <end position="23"/>
    </location>
</feature>
<evidence type="ECO:0000256" key="4">
    <source>
        <dbReference type="ARBA" id="ARBA00022692"/>
    </source>
</evidence>
<evidence type="ECO:0000256" key="7">
    <source>
        <dbReference type="SAM" id="Phobius"/>
    </source>
</evidence>
<dbReference type="Proteomes" id="UP001205748">
    <property type="component" value="Unassembled WGS sequence"/>
</dbReference>
<keyword evidence="3" id="KW-1003">Cell membrane</keyword>
<feature type="transmembrane region" description="Helical" evidence="7">
    <location>
        <begin position="55"/>
        <end position="78"/>
    </location>
</feature>
<sequence>MLVIFFRVVILYVLVVLVVRMMGKRQIGELQPFELVITILIAELASTPMENVSMPLINGIIPIITLLFLEALISALVLKSERARRIIDGTPSIIMQKGDLIYDELKKQRINVNDLLEHLRSQGYPNLHEIEYILIEPDGNLSVLPKAENMPLTLKDMNIKPTYHGLSITLIADGIRSKKNMEITQCDDSWLDKELEKQGIKEDKEVLLAYVDAQKKLYIQKRK</sequence>
<evidence type="ECO:0000313" key="10">
    <source>
        <dbReference type="Proteomes" id="UP001205748"/>
    </source>
</evidence>
<dbReference type="EMBL" id="JANKAS010000001">
    <property type="protein sequence ID" value="MCR1897751.1"/>
    <property type="molecule type" value="Genomic_DNA"/>
</dbReference>
<evidence type="ECO:0000256" key="2">
    <source>
        <dbReference type="ARBA" id="ARBA00006448"/>
    </source>
</evidence>
<keyword evidence="10" id="KW-1185">Reference proteome</keyword>
<comment type="subcellular location">
    <subcellularLocation>
        <location evidence="1">Cell membrane</location>
        <topology evidence="1">Multi-pass membrane protein</topology>
    </subcellularLocation>
</comment>